<dbReference type="Proteomes" id="UP000694257">
    <property type="component" value="Chromosome"/>
</dbReference>
<evidence type="ECO:0000313" key="3">
    <source>
        <dbReference type="EMBL" id="QXN94460.1"/>
    </source>
</evidence>
<dbReference type="GO" id="GO:0016491">
    <property type="term" value="F:oxidoreductase activity"/>
    <property type="evidence" value="ECO:0007669"/>
    <property type="project" value="UniProtKB-KW"/>
</dbReference>
<dbReference type="RefSeq" id="WP_218477016.1">
    <property type="nucleotide sequence ID" value="NZ_BAABJN010000015.1"/>
</dbReference>
<evidence type="ECO:0000256" key="1">
    <source>
        <dbReference type="ARBA" id="ARBA00023002"/>
    </source>
</evidence>
<feature type="domain" description="Luciferase-like" evidence="2">
    <location>
        <begin position="1"/>
        <end position="279"/>
    </location>
</feature>
<accession>A0ABX8S1F6</accession>
<dbReference type="PANTHER" id="PTHR43244:SF1">
    <property type="entry name" value="5,10-METHYLENETETRAHYDROMETHANOPTERIN REDUCTASE"/>
    <property type="match status" value="1"/>
</dbReference>
<name>A0ABX8S1F6_NOCIO</name>
<gene>
    <name evidence="3" type="ORF">KV110_16215</name>
</gene>
<evidence type="ECO:0000313" key="4">
    <source>
        <dbReference type="Proteomes" id="UP000694257"/>
    </source>
</evidence>
<keyword evidence="4" id="KW-1185">Reference proteome</keyword>
<evidence type="ECO:0000259" key="2">
    <source>
        <dbReference type="Pfam" id="PF00296"/>
    </source>
</evidence>
<reference evidence="3 4" key="1">
    <citation type="submission" date="2021-07" db="EMBL/GenBank/DDBJ databases">
        <title>Whole Genome Sequence of Nocardia Iowensis.</title>
        <authorList>
            <person name="Lamm A."/>
            <person name="Collins-Fairclough A.M."/>
            <person name="Bunk B."/>
            <person name="Sproer C."/>
        </authorList>
    </citation>
    <scope>NUCLEOTIDE SEQUENCE [LARGE SCALE GENOMIC DNA]</scope>
    <source>
        <strain evidence="3 4">NRRL 5646</strain>
    </source>
</reference>
<protein>
    <submittedName>
        <fullName evidence="3">TIGR03564 family F420-dependent LLM class oxidoreductase</fullName>
        <ecNumber evidence="3">1.-.-.-</ecNumber>
    </submittedName>
</protein>
<organism evidence="3 4">
    <name type="scientific">Nocardia iowensis</name>
    <dbReference type="NCBI Taxonomy" id="204891"/>
    <lineage>
        <taxon>Bacteria</taxon>
        <taxon>Bacillati</taxon>
        <taxon>Actinomycetota</taxon>
        <taxon>Actinomycetes</taxon>
        <taxon>Mycobacteriales</taxon>
        <taxon>Nocardiaceae</taxon>
        <taxon>Nocardia</taxon>
    </lineage>
</organism>
<dbReference type="EC" id="1.-.-.-" evidence="3"/>
<dbReference type="EMBL" id="CP078145">
    <property type="protein sequence ID" value="QXN94460.1"/>
    <property type="molecule type" value="Genomic_DNA"/>
</dbReference>
<dbReference type="CDD" id="cd01097">
    <property type="entry name" value="Tetrahydromethanopterin_reductase"/>
    <property type="match status" value="1"/>
</dbReference>
<keyword evidence="1 3" id="KW-0560">Oxidoreductase</keyword>
<dbReference type="InterPro" id="IPR019910">
    <property type="entry name" value="Lucif-like_OxRdtase_MSMEG_4879"/>
</dbReference>
<dbReference type="NCBIfam" id="TIGR03564">
    <property type="entry name" value="F420_MSMEG_4879"/>
    <property type="match status" value="1"/>
</dbReference>
<dbReference type="InterPro" id="IPR050564">
    <property type="entry name" value="F420-G6PD/mer"/>
</dbReference>
<dbReference type="PANTHER" id="PTHR43244">
    <property type="match status" value="1"/>
</dbReference>
<dbReference type="InterPro" id="IPR011251">
    <property type="entry name" value="Luciferase-like_dom"/>
</dbReference>
<dbReference type="Pfam" id="PF00296">
    <property type="entry name" value="Bac_luciferase"/>
    <property type="match status" value="1"/>
</dbReference>
<proteinExistence type="predicted"/>
<sequence length="304" mass="31997">MRIGIMFDYQQAGPDAISRLVDDLRQAVEEGFESAWLPQMFGMDALTALAVAGNRVPGIQLGVGVVPTYPRHPGVLAQQARTTALAVGPGRLSLGIGVSGKFVIEQMYGYDYARPVGYLREYLSVLSPLLDGQSVSYAGETIRANLALDAMGEDRIPVLVGALGSQMLRLAGGHTDGAMLWLTGPATIRSHVVPPLSAAATAAGRLAPRVVCLLPVCVTDRADEVRAVAAETFEMYGTLPNYRAVLDREGAEGPADVAVIGTEEQVAARIREIFAAGATEFVGTLFTGGESAARTRALLAELAA</sequence>